<dbReference type="Proteomes" id="UP000054396">
    <property type="component" value="Unassembled WGS sequence"/>
</dbReference>
<evidence type="ECO:0000313" key="2">
    <source>
        <dbReference type="EMBL" id="KUF12097.1"/>
    </source>
</evidence>
<gene>
    <name evidence="2" type="ORF">AVJ23_05870</name>
</gene>
<keyword evidence="1" id="KW-0812">Transmembrane</keyword>
<dbReference type="EMBL" id="LPXO01000002">
    <property type="protein sequence ID" value="KUF12097.1"/>
    <property type="molecule type" value="Genomic_DNA"/>
</dbReference>
<feature type="transmembrane region" description="Helical" evidence="1">
    <location>
        <begin position="80"/>
        <end position="107"/>
    </location>
</feature>
<sequence length="155" mass="16302">MFSREVPMRPILQSVHAVILRLQGGYAALFTILFFIALPGALAEGQHVGVPLVGQLAGFAAAITLLTGKPGWLVRPGRPIHFLPAGVLLAIAPFLFAFMSMSALILLGLPEPLGRNLSVLAGLVSFLLCGVAWWLALVLSLWTPGPSSGPDLQAA</sequence>
<evidence type="ECO:0000256" key="1">
    <source>
        <dbReference type="SAM" id="Phobius"/>
    </source>
</evidence>
<name>A0A0W7WNJ1_9RHOB</name>
<feature type="transmembrane region" description="Helical" evidence="1">
    <location>
        <begin position="48"/>
        <end position="68"/>
    </location>
</feature>
<organism evidence="2 3">
    <name type="scientific">Pseudoponticoccus marisrubri</name>
    <dbReference type="NCBI Taxonomy" id="1685382"/>
    <lineage>
        <taxon>Bacteria</taxon>
        <taxon>Pseudomonadati</taxon>
        <taxon>Pseudomonadota</taxon>
        <taxon>Alphaproteobacteria</taxon>
        <taxon>Rhodobacterales</taxon>
        <taxon>Roseobacteraceae</taxon>
        <taxon>Pseudoponticoccus</taxon>
    </lineage>
</organism>
<feature type="transmembrane region" description="Helical" evidence="1">
    <location>
        <begin position="119"/>
        <end position="142"/>
    </location>
</feature>
<proteinExistence type="predicted"/>
<accession>A0A0W7WNJ1</accession>
<feature type="transmembrane region" description="Helical" evidence="1">
    <location>
        <begin position="20"/>
        <end position="42"/>
    </location>
</feature>
<protein>
    <submittedName>
        <fullName evidence="2">Uncharacterized protein</fullName>
    </submittedName>
</protein>
<evidence type="ECO:0000313" key="3">
    <source>
        <dbReference type="Proteomes" id="UP000054396"/>
    </source>
</evidence>
<keyword evidence="1" id="KW-0472">Membrane</keyword>
<dbReference type="AlphaFoldDB" id="A0A0W7WNJ1"/>
<reference evidence="2 3" key="1">
    <citation type="submission" date="2015-12" db="EMBL/GenBank/DDBJ databases">
        <authorList>
            <person name="Shamseldin A."/>
            <person name="Moawad H."/>
            <person name="Abd El-Rahim W.M."/>
            <person name="Sadowsky M.J."/>
        </authorList>
    </citation>
    <scope>NUCLEOTIDE SEQUENCE [LARGE SCALE GENOMIC DNA]</scope>
    <source>
        <strain evidence="2 3">SJ5A-1</strain>
    </source>
</reference>
<keyword evidence="3" id="KW-1185">Reference proteome</keyword>
<keyword evidence="1" id="KW-1133">Transmembrane helix</keyword>
<dbReference type="STRING" id="1685382.AVJ23_05870"/>
<comment type="caution">
    <text evidence="2">The sequence shown here is derived from an EMBL/GenBank/DDBJ whole genome shotgun (WGS) entry which is preliminary data.</text>
</comment>